<dbReference type="PANTHER" id="PTHR33286">
    <property type="entry name" value="BIFUNCTIONAL INHIBITOR/LIPID-TRANSFER PROTEIN/SEED STORAGE 2S ALBUMIN SUPERFAMILY PROTEIN"/>
    <property type="match status" value="1"/>
</dbReference>
<dbReference type="AlphaFoldDB" id="A0AAN8V769"/>
<evidence type="ECO:0000313" key="4">
    <source>
        <dbReference type="Proteomes" id="UP001370490"/>
    </source>
</evidence>
<name>A0AAN8V769_9MAGN</name>
<dbReference type="InterPro" id="IPR036312">
    <property type="entry name" value="Bifun_inhib/LTP/seed_sf"/>
</dbReference>
<dbReference type="InterPro" id="IPR044741">
    <property type="entry name" value="NsLTP-like"/>
</dbReference>
<keyword evidence="4" id="KW-1185">Reference proteome</keyword>
<comment type="caution">
    <text evidence="3">The sequence shown here is derived from an EMBL/GenBank/DDBJ whole genome shotgun (WGS) entry which is preliminary data.</text>
</comment>
<evidence type="ECO:0000313" key="3">
    <source>
        <dbReference type="EMBL" id="KAK6928840.1"/>
    </source>
</evidence>
<proteinExistence type="predicted"/>
<gene>
    <name evidence="3" type="ORF">RJ641_005045</name>
</gene>
<keyword evidence="1" id="KW-0732">Signal</keyword>
<evidence type="ECO:0000256" key="1">
    <source>
        <dbReference type="SAM" id="SignalP"/>
    </source>
</evidence>
<protein>
    <submittedName>
        <fullName evidence="3">Bifunctional inhibitor/plant lipid transfer protein/seed storage helical domain</fullName>
    </submittedName>
</protein>
<dbReference type="EMBL" id="JBAMMX010000013">
    <property type="protein sequence ID" value="KAK6928840.1"/>
    <property type="molecule type" value="Genomic_DNA"/>
</dbReference>
<dbReference type="InterPro" id="IPR016140">
    <property type="entry name" value="Bifunc_inhib/LTP/seed_store"/>
</dbReference>
<evidence type="ECO:0000259" key="2">
    <source>
        <dbReference type="Pfam" id="PF14368"/>
    </source>
</evidence>
<dbReference type="Proteomes" id="UP001370490">
    <property type="component" value="Unassembled WGS sequence"/>
</dbReference>
<dbReference type="Gene3D" id="1.10.110.10">
    <property type="entry name" value="Plant lipid-transfer and hydrophobic proteins"/>
    <property type="match status" value="1"/>
</dbReference>
<sequence length="209" mass="22041">MGMVNIHFLILAIFTLAGILISSPKFVNGQGCAGDIQGLVTQCGRFVQKAGPKVAPSPACCSVVKAANVPCICQSVTKAVEQAVSMEKVVYVAQTCGKPLSHGAKCGISSPHDLSKGSSISSAIRAISILKKSTINLQRFYANSMSHMKRGAYAMDNRVFISPGLEVTKCCLKELRGAFTGSSSGPKHCNPALDDIIQPCIATIMANMY</sequence>
<dbReference type="PANTHER" id="PTHR33286:SF1">
    <property type="entry name" value="OS01G0800600 PROTEIN"/>
    <property type="match status" value="1"/>
</dbReference>
<feature type="signal peptide" evidence="1">
    <location>
        <begin position="1"/>
        <end position="29"/>
    </location>
</feature>
<reference evidence="3 4" key="1">
    <citation type="submission" date="2023-12" db="EMBL/GenBank/DDBJ databases">
        <title>A high-quality genome assembly for Dillenia turbinata (Dilleniales).</title>
        <authorList>
            <person name="Chanderbali A."/>
        </authorList>
    </citation>
    <scope>NUCLEOTIDE SEQUENCE [LARGE SCALE GENOMIC DNA]</scope>
    <source>
        <strain evidence="3">LSX21</strain>
        <tissue evidence="3">Leaf</tissue>
    </source>
</reference>
<feature type="chain" id="PRO_5043019830" evidence="1">
    <location>
        <begin position="30"/>
        <end position="209"/>
    </location>
</feature>
<organism evidence="3 4">
    <name type="scientific">Dillenia turbinata</name>
    <dbReference type="NCBI Taxonomy" id="194707"/>
    <lineage>
        <taxon>Eukaryota</taxon>
        <taxon>Viridiplantae</taxon>
        <taxon>Streptophyta</taxon>
        <taxon>Embryophyta</taxon>
        <taxon>Tracheophyta</taxon>
        <taxon>Spermatophyta</taxon>
        <taxon>Magnoliopsida</taxon>
        <taxon>eudicotyledons</taxon>
        <taxon>Gunneridae</taxon>
        <taxon>Pentapetalae</taxon>
        <taxon>Dilleniales</taxon>
        <taxon>Dilleniaceae</taxon>
        <taxon>Dillenia</taxon>
    </lineage>
</organism>
<feature type="domain" description="Bifunctional inhibitor/plant lipid transfer protein/seed storage helical" evidence="2">
    <location>
        <begin position="12"/>
        <end position="106"/>
    </location>
</feature>
<dbReference type="SUPFAM" id="SSF47699">
    <property type="entry name" value="Bifunctional inhibitor/lipid-transfer protein/seed storage 2S albumin"/>
    <property type="match status" value="1"/>
</dbReference>
<dbReference type="CDD" id="cd04660">
    <property type="entry name" value="nsLTP_like"/>
    <property type="match status" value="1"/>
</dbReference>
<accession>A0AAN8V769</accession>
<dbReference type="Pfam" id="PF14368">
    <property type="entry name" value="LTP_2"/>
    <property type="match status" value="1"/>
</dbReference>